<comment type="pathway">
    <text evidence="1">Cell wall biogenesis; peptidoglycan biosynthesis.</text>
</comment>
<dbReference type="UniPathway" id="UPA00219"/>
<dbReference type="InterPro" id="IPR011815">
    <property type="entry name" value="PBP_1c"/>
</dbReference>
<dbReference type="PANTHER" id="PTHR32282">
    <property type="entry name" value="BINDING PROTEIN TRANSPEPTIDASE, PUTATIVE-RELATED"/>
    <property type="match status" value="1"/>
</dbReference>
<keyword evidence="9" id="KW-0511">Multifunctional enzyme</keyword>
<evidence type="ECO:0000313" key="17">
    <source>
        <dbReference type="Proteomes" id="UP000325161"/>
    </source>
</evidence>
<dbReference type="NCBIfam" id="TIGR02073">
    <property type="entry name" value="PBP_1c"/>
    <property type="match status" value="1"/>
</dbReference>
<dbReference type="InterPro" id="IPR012338">
    <property type="entry name" value="Beta-lactam/transpept-like"/>
</dbReference>
<organism evidence="16 17">
    <name type="scientific">Pigmentiphaga aceris</name>
    <dbReference type="NCBI Taxonomy" id="1940612"/>
    <lineage>
        <taxon>Bacteria</taxon>
        <taxon>Pseudomonadati</taxon>
        <taxon>Pseudomonadota</taxon>
        <taxon>Betaproteobacteria</taxon>
        <taxon>Burkholderiales</taxon>
        <taxon>Alcaligenaceae</taxon>
        <taxon>Pigmentiphaga</taxon>
    </lineage>
</organism>
<dbReference type="InterPro" id="IPR001264">
    <property type="entry name" value="Glyco_trans_51"/>
</dbReference>
<evidence type="ECO:0000256" key="9">
    <source>
        <dbReference type="ARBA" id="ARBA00023268"/>
    </source>
</evidence>
<keyword evidence="13" id="KW-1133">Transmembrane helix</keyword>
<reference evidence="16 17" key="1">
    <citation type="submission" date="2019-08" db="EMBL/GenBank/DDBJ databases">
        <title>Amphibian skin-associated Pigmentiphaga: genome sequence and occurrence across geography and hosts.</title>
        <authorList>
            <person name="Bletz M.C."/>
            <person name="Bunk B."/>
            <person name="Sproeer C."/>
            <person name="Biwer P."/>
            <person name="Reiter S."/>
            <person name="Rabemananjara F.C.E."/>
            <person name="Schulz S."/>
            <person name="Overmann J."/>
            <person name="Vences M."/>
        </authorList>
    </citation>
    <scope>NUCLEOTIDE SEQUENCE [LARGE SCALE GENOMIC DNA]</scope>
    <source>
        <strain evidence="16 17">Mada1488</strain>
    </source>
</reference>
<evidence type="ECO:0000256" key="7">
    <source>
        <dbReference type="ARBA" id="ARBA00022679"/>
    </source>
</evidence>
<gene>
    <name evidence="16" type="primary">pbpC</name>
    <name evidence="16" type="ORF">FXN63_16715</name>
</gene>
<dbReference type="KEGG" id="pacr:FXN63_16715"/>
<dbReference type="OrthoDB" id="9766909at2"/>
<dbReference type="InterPro" id="IPR023346">
    <property type="entry name" value="Lysozyme-like_dom_sf"/>
</dbReference>
<evidence type="ECO:0000256" key="8">
    <source>
        <dbReference type="ARBA" id="ARBA00022801"/>
    </source>
</evidence>
<keyword evidence="6" id="KW-0328">Glycosyltransferase</keyword>
<feature type="domain" description="Penicillin-binding protein transpeptidase" evidence="14">
    <location>
        <begin position="348"/>
        <end position="606"/>
    </location>
</feature>
<evidence type="ECO:0000256" key="11">
    <source>
        <dbReference type="ARBA" id="ARBA00049902"/>
    </source>
</evidence>
<evidence type="ECO:0000313" key="16">
    <source>
        <dbReference type="EMBL" id="QEI07304.1"/>
    </source>
</evidence>
<comment type="similarity">
    <text evidence="3">In the N-terminal section; belongs to the glycosyltransferase 51 family.</text>
</comment>
<evidence type="ECO:0000256" key="6">
    <source>
        <dbReference type="ARBA" id="ARBA00022676"/>
    </source>
</evidence>
<dbReference type="Pfam" id="PF00912">
    <property type="entry name" value="Transgly"/>
    <property type="match status" value="1"/>
</dbReference>
<feature type="compositionally biased region" description="Low complexity" evidence="12">
    <location>
        <begin position="18"/>
        <end position="37"/>
    </location>
</feature>
<keyword evidence="5" id="KW-0645">Protease</keyword>
<dbReference type="SUPFAM" id="SSF53955">
    <property type="entry name" value="Lysozyme-like"/>
    <property type="match status" value="1"/>
</dbReference>
<keyword evidence="13" id="KW-0472">Membrane</keyword>
<evidence type="ECO:0000256" key="4">
    <source>
        <dbReference type="ARBA" id="ARBA00022645"/>
    </source>
</evidence>
<feature type="transmembrane region" description="Helical" evidence="13">
    <location>
        <begin position="47"/>
        <end position="65"/>
    </location>
</feature>
<evidence type="ECO:0000256" key="1">
    <source>
        <dbReference type="ARBA" id="ARBA00004752"/>
    </source>
</evidence>
<sequence length="841" mass="90180">MSKPGQEEEPGSGPAPRPGLVSDPVVSSSPSPNPGLNKTPRSRWKKWAVRSGCALLALTVGVLIVDRLFPLPARGADAGLVVVAEDGLPLRTWPSRDGVWRYPIRPDKVSPYYLQALLDYEDRWFYYHPGVNPVAMLRAASQWIRSGRIVSGGSTLTMQVARMIDPVLRQPGSRKVSDKLRQMARAVQLELHYSKDEILGLYLAHAPMGGIVEGVEMASRAYLGKPSAELSLADAALLAGLPQAPSRLRPDREPEAAQRARDKVLQRMADQGIWTAAEVADARIETVVAQPLRARWLAPLAAERMRQQSSPGRRRAGVVQTTLNPETQSVVEHMLLDRVDSLPPKVSMAVLVMENDSLAVRAYAGSADFSDAKRYNHVDMVRGVRSPGSTLKPFLYAMALDQGLIHSESLLVDAPQSFGGYQPGNFQASFTGAVSVSQALQRSLNVPAVDVLDRVGPAYFASTLRSAGVRLRMPQGATPNLSLILGGGGTTLEELVGAYRALAHDGLAGTPRMTPRAPRNEFRLMSPGAAFIVRDILEGGGQPDRAREGTERGIAWKTGTSFGFRDAWAIGVTDQWTIGVWVGRPDGTPNPGFFGANVAAPLLRDIVAALPVAPPKARVQPEAVGKAEICWPLGLPAASTAPEHCQVRRAAWTLDGAIPPTLPDRLGLGALLETVWIDPQSGLRTRPDCRIAGNPREQANWPSHLRPWLASQVGPASQLPAWHPDCVPAGSAGNLRIVGLDDGATLLPVPGARELSVNVEVLNASGPVYWLLDGQVLNSDGTVGSGDSVIARADVDAASPQGDARSRRLRFSSAGAHALTVLDEAGRFDRVPFQVRGLPPS</sequence>
<keyword evidence="4" id="KW-0121">Carboxypeptidase</keyword>
<evidence type="ECO:0000256" key="13">
    <source>
        <dbReference type="SAM" id="Phobius"/>
    </source>
</evidence>
<proteinExistence type="inferred from homology"/>
<dbReference type="GO" id="GO:0008658">
    <property type="term" value="F:penicillin binding"/>
    <property type="evidence" value="ECO:0007669"/>
    <property type="project" value="InterPro"/>
</dbReference>
<accession>A0A5C0B0A1</accession>
<name>A0A5C0B0A1_9BURK</name>
<dbReference type="EMBL" id="CP043046">
    <property type="protein sequence ID" value="QEI07304.1"/>
    <property type="molecule type" value="Genomic_DNA"/>
</dbReference>
<dbReference type="GO" id="GO:0030288">
    <property type="term" value="C:outer membrane-bounded periplasmic space"/>
    <property type="evidence" value="ECO:0007669"/>
    <property type="project" value="TreeGrafter"/>
</dbReference>
<dbReference type="GO" id="GO:0004180">
    <property type="term" value="F:carboxypeptidase activity"/>
    <property type="evidence" value="ECO:0007669"/>
    <property type="project" value="UniProtKB-KW"/>
</dbReference>
<dbReference type="Pfam" id="PF00905">
    <property type="entry name" value="Transpeptidase"/>
    <property type="match status" value="1"/>
</dbReference>
<keyword evidence="8" id="KW-0378">Hydrolase</keyword>
<evidence type="ECO:0000259" key="14">
    <source>
        <dbReference type="Pfam" id="PF00905"/>
    </source>
</evidence>
<dbReference type="InterPro" id="IPR001460">
    <property type="entry name" value="PCN-bd_Tpept"/>
</dbReference>
<evidence type="ECO:0000256" key="3">
    <source>
        <dbReference type="ARBA" id="ARBA00007739"/>
    </source>
</evidence>
<evidence type="ECO:0000256" key="10">
    <source>
        <dbReference type="ARBA" id="ARBA00044770"/>
    </source>
</evidence>
<feature type="region of interest" description="Disordered" evidence="12">
    <location>
        <begin position="1"/>
        <end position="41"/>
    </location>
</feature>
<evidence type="ECO:0000256" key="2">
    <source>
        <dbReference type="ARBA" id="ARBA00007090"/>
    </source>
</evidence>
<comment type="catalytic activity">
    <reaction evidence="11">
        <text>[GlcNAc-(1-&gt;4)-Mur2Ac(oyl-L-Ala-gamma-D-Glu-L-Lys-D-Ala-D-Ala)](n)-di-trans,octa-cis-undecaprenyl diphosphate + beta-D-GlcNAc-(1-&gt;4)-Mur2Ac(oyl-L-Ala-gamma-D-Glu-L-Lys-D-Ala-D-Ala)-di-trans,octa-cis-undecaprenyl diphosphate = [GlcNAc-(1-&gt;4)-Mur2Ac(oyl-L-Ala-gamma-D-Glu-L-Lys-D-Ala-D-Ala)](n+1)-di-trans,octa-cis-undecaprenyl diphosphate + di-trans,octa-cis-undecaprenyl diphosphate + H(+)</text>
        <dbReference type="Rhea" id="RHEA:23708"/>
        <dbReference type="Rhea" id="RHEA-COMP:9602"/>
        <dbReference type="Rhea" id="RHEA-COMP:9603"/>
        <dbReference type="ChEBI" id="CHEBI:15378"/>
        <dbReference type="ChEBI" id="CHEBI:58405"/>
        <dbReference type="ChEBI" id="CHEBI:60033"/>
        <dbReference type="ChEBI" id="CHEBI:78435"/>
        <dbReference type="EC" id="2.4.99.28"/>
    </reaction>
</comment>
<dbReference type="InterPro" id="IPR036950">
    <property type="entry name" value="PBP_transglycosylase"/>
</dbReference>
<dbReference type="EC" id="2.4.99.28" evidence="10"/>
<evidence type="ECO:0000256" key="12">
    <source>
        <dbReference type="SAM" id="MobiDB-lite"/>
    </source>
</evidence>
<protein>
    <recommendedName>
        <fullName evidence="10">peptidoglycan glycosyltransferase</fullName>
        <ecNumber evidence="10">2.4.99.28</ecNumber>
    </recommendedName>
</protein>
<dbReference type="PANTHER" id="PTHR32282:SF15">
    <property type="entry name" value="PENICILLIN-BINDING PROTEIN 1C"/>
    <property type="match status" value="1"/>
</dbReference>
<dbReference type="SUPFAM" id="SSF56601">
    <property type="entry name" value="beta-lactamase/transpeptidase-like"/>
    <property type="match status" value="1"/>
</dbReference>
<evidence type="ECO:0000259" key="15">
    <source>
        <dbReference type="Pfam" id="PF00912"/>
    </source>
</evidence>
<dbReference type="Proteomes" id="UP000325161">
    <property type="component" value="Chromosome"/>
</dbReference>
<keyword evidence="17" id="KW-1185">Reference proteome</keyword>
<dbReference type="AlphaFoldDB" id="A0A5C0B0A1"/>
<keyword evidence="13" id="KW-0812">Transmembrane</keyword>
<dbReference type="Gene3D" id="1.10.3810.10">
    <property type="entry name" value="Biosynthetic peptidoglycan transglycosylase-like"/>
    <property type="match status" value="1"/>
</dbReference>
<evidence type="ECO:0000256" key="5">
    <source>
        <dbReference type="ARBA" id="ARBA00022670"/>
    </source>
</evidence>
<comment type="similarity">
    <text evidence="2">In the C-terminal section; belongs to the transpeptidase family.</text>
</comment>
<feature type="domain" description="Glycosyl transferase family 51" evidence="15">
    <location>
        <begin position="98"/>
        <end position="268"/>
    </location>
</feature>
<dbReference type="InterPro" id="IPR050396">
    <property type="entry name" value="Glycosyltr_51/Transpeptidase"/>
</dbReference>
<keyword evidence="7" id="KW-0808">Transferase</keyword>
<dbReference type="Gene3D" id="3.40.710.10">
    <property type="entry name" value="DD-peptidase/beta-lactamase superfamily"/>
    <property type="match status" value="1"/>
</dbReference>
<dbReference type="GO" id="GO:0006508">
    <property type="term" value="P:proteolysis"/>
    <property type="evidence" value="ECO:0007669"/>
    <property type="project" value="UniProtKB-KW"/>
</dbReference>
<dbReference type="GO" id="GO:0008955">
    <property type="term" value="F:peptidoglycan glycosyltransferase activity"/>
    <property type="evidence" value="ECO:0007669"/>
    <property type="project" value="UniProtKB-EC"/>
</dbReference>
<dbReference type="GO" id="GO:0009252">
    <property type="term" value="P:peptidoglycan biosynthetic process"/>
    <property type="evidence" value="ECO:0007669"/>
    <property type="project" value="UniProtKB-UniPathway"/>
</dbReference>